<sequence length="162" mass="18986">MDDPNITMEEYIRIEEEKAQKHRKVFNWETAKYGKIWYDEDVLDLRPIEIEFLAIVFNETPSCEPTVVGYIDKIVHNFEQRLETIFGRQDNRVHILDFEGLTPDMRQDLAERMRMVCTRDDGQENEMGLDVVGALCFQLGGARRSMTWRQFILALGTVTPPK</sequence>
<dbReference type="EMBL" id="BQNB010010704">
    <property type="protein sequence ID" value="GJS80870.1"/>
    <property type="molecule type" value="Genomic_DNA"/>
</dbReference>
<name>A0ABQ4YTM7_9ASTR</name>
<comment type="caution">
    <text evidence="1">The sequence shown here is derived from an EMBL/GenBank/DDBJ whole genome shotgun (WGS) entry which is preliminary data.</text>
</comment>
<reference evidence="1" key="2">
    <citation type="submission" date="2022-01" db="EMBL/GenBank/DDBJ databases">
        <authorList>
            <person name="Yamashiro T."/>
            <person name="Shiraishi A."/>
            <person name="Satake H."/>
            <person name="Nakayama K."/>
        </authorList>
    </citation>
    <scope>NUCLEOTIDE SEQUENCE</scope>
</reference>
<gene>
    <name evidence="1" type="ORF">Tco_0747411</name>
</gene>
<accession>A0ABQ4YTM7</accession>
<protein>
    <submittedName>
        <fullName evidence="1">Uncharacterized protein</fullName>
    </submittedName>
</protein>
<evidence type="ECO:0000313" key="2">
    <source>
        <dbReference type="Proteomes" id="UP001151760"/>
    </source>
</evidence>
<keyword evidence="2" id="KW-1185">Reference proteome</keyword>
<reference evidence="1" key="1">
    <citation type="journal article" date="2022" name="Int. J. Mol. Sci.">
        <title>Draft Genome of Tanacetum Coccineum: Genomic Comparison of Closely Related Tanacetum-Family Plants.</title>
        <authorList>
            <person name="Yamashiro T."/>
            <person name="Shiraishi A."/>
            <person name="Nakayama K."/>
            <person name="Satake H."/>
        </authorList>
    </citation>
    <scope>NUCLEOTIDE SEQUENCE</scope>
</reference>
<evidence type="ECO:0000313" key="1">
    <source>
        <dbReference type="EMBL" id="GJS80870.1"/>
    </source>
</evidence>
<dbReference type="Proteomes" id="UP001151760">
    <property type="component" value="Unassembled WGS sequence"/>
</dbReference>
<proteinExistence type="predicted"/>
<organism evidence="1 2">
    <name type="scientific">Tanacetum coccineum</name>
    <dbReference type="NCBI Taxonomy" id="301880"/>
    <lineage>
        <taxon>Eukaryota</taxon>
        <taxon>Viridiplantae</taxon>
        <taxon>Streptophyta</taxon>
        <taxon>Embryophyta</taxon>
        <taxon>Tracheophyta</taxon>
        <taxon>Spermatophyta</taxon>
        <taxon>Magnoliopsida</taxon>
        <taxon>eudicotyledons</taxon>
        <taxon>Gunneridae</taxon>
        <taxon>Pentapetalae</taxon>
        <taxon>asterids</taxon>
        <taxon>campanulids</taxon>
        <taxon>Asterales</taxon>
        <taxon>Asteraceae</taxon>
        <taxon>Asteroideae</taxon>
        <taxon>Anthemideae</taxon>
        <taxon>Anthemidinae</taxon>
        <taxon>Tanacetum</taxon>
    </lineage>
</organism>